<keyword evidence="1" id="KW-1133">Transmembrane helix</keyword>
<feature type="transmembrane region" description="Helical" evidence="1">
    <location>
        <begin position="6"/>
        <end position="24"/>
    </location>
</feature>
<dbReference type="GO" id="GO:0016301">
    <property type="term" value="F:kinase activity"/>
    <property type="evidence" value="ECO:0007669"/>
    <property type="project" value="UniProtKB-KW"/>
</dbReference>
<evidence type="ECO:0000256" key="1">
    <source>
        <dbReference type="SAM" id="Phobius"/>
    </source>
</evidence>
<dbReference type="InterPro" id="IPR036890">
    <property type="entry name" value="HATPase_C_sf"/>
</dbReference>
<reference evidence="3 4" key="1">
    <citation type="submission" date="2014-02" db="EMBL/GenBank/DDBJ databases">
        <authorList>
            <person name="Manrique M."/>
        </authorList>
    </citation>
    <scope>NUCLEOTIDE SEQUENCE [LARGE SCALE GENOMIC DNA]</scope>
    <source>
        <strain evidence="3 4">LMG17956</strain>
    </source>
</reference>
<dbReference type="AlphaFoldDB" id="A0A060RIK5"/>
<feature type="transmembrane region" description="Helical" evidence="1">
    <location>
        <begin position="205"/>
        <end position="223"/>
    </location>
</feature>
<dbReference type="PANTHER" id="PTHR40448">
    <property type="entry name" value="TWO-COMPONENT SENSOR HISTIDINE KINASE"/>
    <property type="match status" value="1"/>
</dbReference>
<dbReference type="EMBL" id="CCBC010000201">
    <property type="protein sequence ID" value="CDO18651.1"/>
    <property type="molecule type" value="Genomic_DNA"/>
</dbReference>
<dbReference type="PANTHER" id="PTHR40448:SF1">
    <property type="entry name" value="TWO-COMPONENT SENSOR HISTIDINE KINASE"/>
    <property type="match status" value="1"/>
</dbReference>
<keyword evidence="3" id="KW-0808">Transferase</keyword>
<evidence type="ECO:0000313" key="3">
    <source>
        <dbReference type="EMBL" id="CDO18651.1"/>
    </source>
</evidence>
<evidence type="ECO:0000259" key="2">
    <source>
        <dbReference type="Pfam" id="PF14501"/>
    </source>
</evidence>
<reference evidence="3 4" key="2">
    <citation type="submission" date="2014-05" db="EMBL/GenBank/DDBJ databases">
        <title>Genome sequence of Streptococcus gallolyticus.</title>
        <authorList>
            <person name="Del Campo R."/>
        </authorList>
    </citation>
    <scope>NUCLEOTIDE SEQUENCE [LARGE SCALE GENOMIC DNA]</scope>
    <source>
        <strain evidence="3 4">LMG17956</strain>
    </source>
</reference>
<feature type="domain" description="Sensor histidine kinase NatK-like C-terminal" evidence="2">
    <location>
        <begin position="353"/>
        <end position="450"/>
    </location>
</feature>
<accession>A0A060RIK5</accession>
<keyword evidence="3" id="KW-0418">Kinase</keyword>
<dbReference type="GO" id="GO:0042802">
    <property type="term" value="F:identical protein binding"/>
    <property type="evidence" value="ECO:0007669"/>
    <property type="project" value="TreeGrafter"/>
</dbReference>
<feature type="transmembrane region" description="Helical" evidence="1">
    <location>
        <begin position="165"/>
        <end position="185"/>
    </location>
</feature>
<feature type="transmembrane region" description="Helical" evidence="1">
    <location>
        <begin position="36"/>
        <end position="61"/>
    </location>
</feature>
<dbReference type="RefSeq" id="WP_039695025.1">
    <property type="nucleotide sequence ID" value="NZ_JAKEIN010000001.1"/>
</dbReference>
<dbReference type="Proteomes" id="UP000027584">
    <property type="component" value="Unassembled WGS sequence"/>
</dbReference>
<evidence type="ECO:0000313" key="4">
    <source>
        <dbReference type="Proteomes" id="UP000027584"/>
    </source>
</evidence>
<dbReference type="InterPro" id="IPR032834">
    <property type="entry name" value="NatK-like_C"/>
</dbReference>
<organism evidence="3 4">
    <name type="scientific">Streptococcus gallolyticus</name>
    <dbReference type="NCBI Taxonomy" id="315405"/>
    <lineage>
        <taxon>Bacteria</taxon>
        <taxon>Bacillati</taxon>
        <taxon>Bacillota</taxon>
        <taxon>Bacilli</taxon>
        <taxon>Lactobacillales</taxon>
        <taxon>Streptococcaceae</taxon>
        <taxon>Streptococcus</taxon>
    </lineage>
</organism>
<sequence>MDLRSLIAFLETFVTFLGYAILFKSITKYRLAVWEWLVSVLVLPILASGFAVVMLLCFADMDGFKTVMIKNIVVLLWFTTLSYRHDRSLLPRYHIFYGLFPVAVEDILLRTVSYSLAALFSTRINAIGQSWIAHVDIWTPVPIYFMASKLLEIDISNVKKTLQNYLSSTSLILINLLMAFYFFGIDYVALKSPFGSVGSESFRERVTFVYIILLFLFLFYLNYKYVREQEIELQRQQELELISLENYSKHVESLYQEVRSFRHDYANILLSIGESIERNDLQTIKKIYNDITNDSEKFVKNSKFDLTRLSHISNSAIKSLMSAKFLEAENLGITITLEVPEVVECPKIPLITYIRILAILFDNAIEAAVLSDVPKISVANFYQDDNFVFMIENSTKEDSIPIDNIYQKGYSSKGDNRGIGLATVSEFQQEYDNLSIETSSSNHLFRQILRIYES</sequence>
<proteinExistence type="predicted"/>
<protein>
    <submittedName>
        <fullName evidence="3">Putative two-component sensor histidine kinase</fullName>
    </submittedName>
</protein>
<comment type="caution">
    <text evidence="3">The sequence shown here is derived from an EMBL/GenBank/DDBJ whole genome shotgun (WGS) entry which is preliminary data.</text>
</comment>
<name>A0A060RIK5_9STRE</name>
<keyword evidence="1" id="KW-0812">Transmembrane</keyword>
<gene>
    <name evidence="3" type="ORF">BN963_SGAL_01854</name>
</gene>
<dbReference type="Pfam" id="PF14501">
    <property type="entry name" value="HATPase_c_5"/>
    <property type="match status" value="1"/>
</dbReference>
<keyword evidence="1" id="KW-0472">Membrane</keyword>
<dbReference type="SUPFAM" id="SSF55874">
    <property type="entry name" value="ATPase domain of HSP90 chaperone/DNA topoisomerase II/histidine kinase"/>
    <property type="match status" value="1"/>
</dbReference>
<dbReference type="Gene3D" id="3.30.565.10">
    <property type="entry name" value="Histidine kinase-like ATPase, C-terminal domain"/>
    <property type="match status" value="1"/>
</dbReference>